<evidence type="ECO:0000256" key="1">
    <source>
        <dbReference type="SAM" id="MobiDB-lite"/>
    </source>
</evidence>
<dbReference type="EMBL" id="JACWUS010000001">
    <property type="protein sequence ID" value="MBD2827569.1"/>
    <property type="molecule type" value="Genomic_DNA"/>
</dbReference>
<reference evidence="2" key="1">
    <citation type="journal article" date="2020" name="PLoS ONE">
        <title>Isolation and characterization of Streptomyces bacteriophages and Streptomyces strains encoding biosynthetic arsenals: Streptomyces strains and phages for antibiotic discovery.</title>
        <authorList>
            <person name="Montano E.T."/>
            <person name="Nideffer J.F."/>
            <person name="Brumage L."/>
            <person name="Erb M."/>
            <person name="Derman A.I."/>
            <person name="Davis J.P."/>
            <person name="Estrada E."/>
            <person name="Fu S."/>
            <person name="Le D."/>
            <person name="Vuppala A."/>
            <person name="Tran C."/>
            <person name="Luterstein E."/>
            <person name="Lakkaraju S."/>
            <person name="Panchagnula S."/>
            <person name="Ren C."/>
            <person name="Doan J."/>
            <person name="Tran S."/>
            <person name="Soriano J."/>
            <person name="Fujita Y."/>
            <person name="Gutala P."/>
            <person name="Fujii Q."/>
            <person name="Lee M."/>
            <person name="Bui A."/>
            <person name="Villarreal C."/>
            <person name="Shing S.R."/>
            <person name="Kim S."/>
            <person name="Freeman D."/>
            <person name="Racha V."/>
            <person name="Ho A."/>
            <person name="Kumar P."/>
            <person name="Falah K."/>
            <person name="Dawson T."/>
            <person name="Enustun E."/>
            <person name="Prichard A."/>
            <person name="Gomez A."/>
            <person name="Khanna K."/>
            <person name="Trigg S."/>
            <person name="Fernandez L."/>
            <person name="Pogliano K."/>
            <person name="Pogliano J."/>
        </authorList>
    </citation>
    <scope>NUCLEOTIDE SEQUENCE</scope>
    <source>
        <strain evidence="2">QF2</strain>
    </source>
</reference>
<accession>A0A927GM54</accession>
<dbReference type="AlphaFoldDB" id="A0A927GM54"/>
<comment type="caution">
    <text evidence="2">The sequence shown here is derived from an EMBL/GenBank/DDBJ whole genome shotgun (WGS) entry which is preliminary data.</text>
</comment>
<gene>
    <name evidence="2" type="ORF">ID875_02650</name>
</gene>
<sequence length="94" mass="10572">MKIDDIELPILAKDRDGSWISKYDLPAASSEVRFGREELTRGSAPVARIDHLDDIARDRKVSVDLANAERIHKNSQRLTHSSDTRTLLMRSTAA</sequence>
<feature type="compositionally biased region" description="Polar residues" evidence="1">
    <location>
        <begin position="76"/>
        <end position="85"/>
    </location>
</feature>
<feature type="region of interest" description="Disordered" evidence="1">
    <location>
        <begin position="75"/>
        <end position="94"/>
    </location>
</feature>
<evidence type="ECO:0000313" key="2">
    <source>
        <dbReference type="EMBL" id="MBD2827569.1"/>
    </source>
</evidence>
<organism evidence="2">
    <name type="scientific">Streptomyces globisporus</name>
    <dbReference type="NCBI Taxonomy" id="1908"/>
    <lineage>
        <taxon>Bacteria</taxon>
        <taxon>Bacillati</taxon>
        <taxon>Actinomycetota</taxon>
        <taxon>Actinomycetes</taxon>
        <taxon>Kitasatosporales</taxon>
        <taxon>Streptomycetaceae</taxon>
        <taxon>Streptomyces</taxon>
    </lineage>
</organism>
<proteinExistence type="predicted"/>
<protein>
    <submittedName>
        <fullName evidence="2">Uncharacterized protein</fullName>
    </submittedName>
</protein>
<name>A0A927GM54_STRGL</name>